<gene>
    <name evidence="3" type="primary">pilX</name>
    <name evidence="4" type="ORF">REH87_000907</name>
</gene>
<dbReference type="Proteomes" id="UP001225498">
    <property type="component" value="Unassembled WGS sequence"/>
</dbReference>
<dbReference type="RefSeq" id="WP_005408859.1">
    <property type="nucleotide sequence ID" value="NZ_AP021908.1"/>
</dbReference>
<reference evidence="3" key="1">
    <citation type="journal article" date="2015" name="J. Antimicrob. Chemother.">
        <title>Characterization of a genomic island in Stenotrophomonas maltophilia that carries a novel floR gene variant.</title>
        <authorList>
            <person name="He T."/>
            <person name="Shen J."/>
            <person name="Schwarz S."/>
            <person name="Wu C."/>
            <person name="Wang Y."/>
        </authorList>
    </citation>
    <scope>NUCLEOTIDE SEQUENCE</scope>
    <source>
        <strain evidence="3">GZP-Sm1</strain>
    </source>
</reference>
<dbReference type="Pfam" id="PF14341">
    <property type="entry name" value="PilX_N"/>
    <property type="match status" value="1"/>
</dbReference>
<keyword evidence="1" id="KW-0472">Membrane</keyword>
<evidence type="ECO:0000313" key="3">
    <source>
        <dbReference type="EMBL" id="AIU94604.1"/>
    </source>
</evidence>
<protein>
    <submittedName>
        <fullName evidence="4">Pilus assembly protein</fullName>
    </submittedName>
    <submittedName>
        <fullName evidence="3">Putative PilX protein</fullName>
    </submittedName>
</protein>
<dbReference type="OrthoDB" id="6026687at2"/>
<reference evidence="4" key="2">
    <citation type="submission" date="2023-08" db="EMBL/GenBank/DDBJ databases">
        <authorList>
            <consortium name="Clinical and Environmental Microbiology Branch: Whole genome sequencing antimicrobial resistance pathogens in the healthcare setting"/>
        </authorList>
    </citation>
    <scope>NUCLEOTIDE SEQUENCE</scope>
    <source>
        <strain evidence="4">2023CJ-00293</strain>
    </source>
</reference>
<keyword evidence="1" id="KW-1133">Transmembrane helix</keyword>
<feature type="domain" description="Type 4 fimbrial biogenesis protein PilX N-terminal" evidence="2">
    <location>
        <begin position="16"/>
        <end position="62"/>
    </location>
</feature>
<name>A0A077BJ90_STEMA</name>
<dbReference type="AlphaFoldDB" id="A0A077BJ90"/>
<dbReference type="InterPro" id="IPR025746">
    <property type="entry name" value="PilX_N_dom"/>
</dbReference>
<dbReference type="EMBL" id="ABLTIR010000011">
    <property type="protein sequence ID" value="EKZ1925920.1"/>
    <property type="molecule type" value="Genomic_DNA"/>
</dbReference>
<evidence type="ECO:0000259" key="2">
    <source>
        <dbReference type="Pfam" id="PF14341"/>
    </source>
</evidence>
<dbReference type="GeneID" id="93832801"/>
<accession>A0A077BJ90</accession>
<proteinExistence type="predicted"/>
<dbReference type="EMBL" id="KM649682">
    <property type="protein sequence ID" value="AIU94604.1"/>
    <property type="molecule type" value="Genomic_DNA"/>
</dbReference>
<sequence>MKPSVSRRFQGRTQQRGAVLYVALMLLILLSLIGVVGMQVASMQERMSSNYRAANVAFQASERAVRDAERSIEEIDNNTGDGGSLKADAIKRICDDGFDPTRWVGEQKLSAAPVVSVRRIDACIQGESTLGMGTPESEEPTRVYQITAFGSDRDAATSNEGTSSAAVDTVFKL</sequence>
<feature type="transmembrane region" description="Helical" evidence="1">
    <location>
        <begin position="20"/>
        <end position="41"/>
    </location>
</feature>
<keyword evidence="1" id="KW-0812">Transmembrane</keyword>
<evidence type="ECO:0000256" key="1">
    <source>
        <dbReference type="SAM" id="Phobius"/>
    </source>
</evidence>
<organism evidence="3">
    <name type="scientific">Stenotrophomonas maltophilia</name>
    <name type="common">Pseudomonas maltophilia</name>
    <name type="synonym">Xanthomonas maltophilia</name>
    <dbReference type="NCBI Taxonomy" id="40324"/>
    <lineage>
        <taxon>Bacteria</taxon>
        <taxon>Pseudomonadati</taxon>
        <taxon>Pseudomonadota</taxon>
        <taxon>Gammaproteobacteria</taxon>
        <taxon>Lysobacterales</taxon>
        <taxon>Lysobacteraceae</taxon>
        <taxon>Stenotrophomonas</taxon>
        <taxon>Stenotrophomonas maltophilia group</taxon>
    </lineage>
</organism>
<dbReference type="PATRIC" id="fig|40324.129.peg.4458"/>
<evidence type="ECO:0000313" key="4">
    <source>
        <dbReference type="EMBL" id="EKZ1925920.1"/>
    </source>
</evidence>